<comment type="function">
    <text evidence="6">Methyltransferase required for the conversion of demethylmenaquinol (DMKH2) to menaquinol (MKH2) and the conversion of 2-polyprenyl-6-methoxy-1,4-benzoquinol (DDMQH2) to 2-polyprenyl-3-methyl-6-methoxy-1,4-benzoquinol (DMQH2).</text>
</comment>
<keyword evidence="4 6" id="KW-0831">Ubiquinone biosynthesis</keyword>
<sequence length="263" mass="28774">MDQPEAPRGPVPDSPRRVSFGARDVDENEKAGLVRGVFDGVAPAYDVMNDLMSLGVHRAWKSVLLDRLNPQPGQRLLDVAGGTGDVARGFLARAAERPARGRPSASATICDINHAMMVAGRDKDGRAVPDRVCADAEALPFEDAAFDAYTVAFGIRNVTHRDRALSEARRVLKPGGRFVCLEFSRPVTASFEALYAAYSDAFIPRLGRWVADDEDSYRYLVESIRRFPPQDAFALEVEDAGFARVKVENLTGGVAALHMGWRI</sequence>
<proteinExistence type="inferred from homology"/>
<dbReference type="PROSITE" id="PS01183">
    <property type="entry name" value="UBIE_1"/>
    <property type="match status" value="1"/>
</dbReference>
<dbReference type="EC" id="2.1.1.163" evidence="6"/>
<feature type="region of interest" description="Disordered" evidence="7">
    <location>
        <begin position="1"/>
        <end position="24"/>
    </location>
</feature>
<protein>
    <recommendedName>
        <fullName evidence="6">Ubiquinone/menaquinone biosynthesis C-methyltransferase UbiE</fullName>
        <ecNumber evidence="6">2.1.1.163</ecNumber>
        <ecNumber evidence="6">2.1.1.201</ecNumber>
    </recommendedName>
    <alternativeName>
        <fullName evidence="6">2-methoxy-6-polyprenyl-1,4-benzoquinol methylase</fullName>
    </alternativeName>
    <alternativeName>
        <fullName evidence="6">Demethylmenaquinone methyltransferase</fullName>
    </alternativeName>
</protein>
<keyword evidence="9" id="KW-1185">Reference proteome</keyword>
<dbReference type="RefSeq" id="WP_183815935.1">
    <property type="nucleotide sequence ID" value="NZ_JACHOB010000001.1"/>
</dbReference>
<dbReference type="PANTHER" id="PTHR43591:SF24">
    <property type="entry name" value="2-METHOXY-6-POLYPRENYL-1,4-BENZOQUINOL METHYLASE, MITOCHONDRIAL"/>
    <property type="match status" value="1"/>
</dbReference>
<dbReference type="Pfam" id="PF01209">
    <property type="entry name" value="Ubie_methyltran"/>
    <property type="match status" value="1"/>
</dbReference>
<keyword evidence="2 6" id="KW-0489">Methyltransferase</keyword>
<dbReference type="InterPro" id="IPR029063">
    <property type="entry name" value="SAM-dependent_MTases_sf"/>
</dbReference>
<reference evidence="8 9" key="1">
    <citation type="submission" date="2020-08" db="EMBL/GenBank/DDBJ databases">
        <title>Genomic Encyclopedia of Type Strains, Phase IV (KMG-IV): sequencing the most valuable type-strain genomes for metagenomic binning, comparative biology and taxonomic classification.</title>
        <authorList>
            <person name="Goeker M."/>
        </authorList>
    </citation>
    <scope>NUCLEOTIDE SEQUENCE [LARGE SCALE GENOMIC DNA]</scope>
    <source>
        <strain evidence="8 9">DSM 102850</strain>
    </source>
</reference>
<dbReference type="Gene3D" id="3.40.50.150">
    <property type="entry name" value="Vaccinia Virus protein VP39"/>
    <property type="match status" value="1"/>
</dbReference>
<dbReference type="UniPathway" id="UPA00079">
    <property type="reaction ID" value="UER00169"/>
</dbReference>
<dbReference type="Proteomes" id="UP000563524">
    <property type="component" value="Unassembled WGS sequence"/>
</dbReference>
<dbReference type="InterPro" id="IPR004033">
    <property type="entry name" value="UbiE/COQ5_MeTrFase"/>
</dbReference>
<evidence type="ECO:0000256" key="4">
    <source>
        <dbReference type="ARBA" id="ARBA00022688"/>
    </source>
</evidence>
<comment type="caution">
    <text evidence="8">The sequence shown here is derived from an EMBL/GenBank/DDBJ whole genome shotgun (WGS) entry which is preliminary data.</text>
</comment>
<evidence type="ECO:0000313" key="9">
    <source>
        <dbReference type="Proteomes" id="UP000563524"/>
    </source>
</evidence>
<feature type="binding site" evidence="6">
    <location>
        <position position="83"/>
    </location>
    <ligand>
        <name>S-adenosyl-L-methionine</name>
        <dbReference type="ChEBI" id="CHEBI:59789"/>
    </ligand>
</feature>
<dbReference type="GO" id="GO:0032259">
    <property type="term" value="P:methylation"/>
    <property type="evidence" value="ECO:0007669"/>
    <property type="project" value="UniProtKB-KW"/>
</dbReference>
<dbReference type="PROSITE" id="PS51608">
    <property type="entry name" value="SAM_MT_UBIE"/>
    <property type="match status" value="1"/>
</dbReference>
<comment type="pathway">
    <text evidence="6">Cofactor biosynthesis; ubiquinone biosynthesis.</text>
</comment>
<dbReference type="PROSITE" id="PS01184">
    <property type="entry name" value="UBIE_2"/>
    <property type="match status" value="1"/>
</dbReference>
<dbReference type="HAMAP" id="MF_01813">
    <property type="entry name" value="MenG_UbiE_methyltr"/>
    <property type="match status" value="1"/>
</dbReference>
<evidence type="ECO:0000256" key="6">
    <source>
        <dbReference type="HAMAP-Rule" id="MF_01813"/>
    </source>
</evidence>
<comment type="similarity">
    <text evidence="6">Belongs to the class I-like SAM-binding methyltransferase superfamily. MenG/UbiE family.</text>
</comment>
<dbReference type="GO" id="GO:0008425">
    <property type="term" value="F:2-methoxy-6-polyprenyl-1,4-benzoquinol methyltransferase activity"/>
    <property type="evidence" value="ECO:0007669"/>
    <property type="project" value="UniProtKB-UniRule"/>
</dbReference>
<gene>
    <name evidence="6" type="primary">ubiE</name>
    <name evidence="8" type="ORF">GGQ59_000754</name>
</gene>
<dbReference type="PANTHER" id="PTHR43591">
    <property type="entry name" value="METHYLTRANSFERASE"/>
    <property type="match status" value="1"/>
</dbReference>
<keyword evidence="5 6" id="KW-0949">S-adenosyl-L-methionine</keyword>
<dbReference type="EMBL" id="JACHOB010000001">
    <property type="protein sequence ID" value="MBB4658254.1"/>
    <property type="molecule type" value="Genomic_DNA"/>
</dbReference>
<evidence type="ECO:0000256" key="1">
    <source>
        <dbReference type="ARBA" id="ARBA00022428"/>
    </source>
</evidence>
<comment type="catalytic activity">
    <reaction evidence="6">
        <text>a 2-methoxy-6-(all-trans-polyprenyl)benzene-1,4-diol + S-adenosyl-L-methionine = a 5-methoxy-2-methyl-3-(all-trans-polyprenyl)benzene-1,4-diol + S-adenosyl-L-homocysteine + H(+)</text>
        <dbReference type="Rhea" id="RHEA:28286"/>
        <dbReference type="Rhea" id="RHEA-COMP:10858"/>
        <dbReference type="Rhea" id="RHEA-COMP:10859"/>
        <dbReference type="ChEBI" id="CHEBI:15378"/>
        <dbReference type="ChEBI" id="CHEBI:57856"/>
        <dbReference type="ChEBI" id="CHEBI:59789"/>
        <dbReference type="ChEBI" id="CHEBI:84166"/>
        <dbReference type="ChEBI" id="CHEBI:84167"/>
        <dbReference type="EC" id="2.1.1.201"/>
    </reaction>
</comment>
<evidence type="ECO:0000256" key="3">
    <source>
        <dbReference type="ARBA" id="ARBA00022679"/>
    </source>
</evidence>
<dbReference type="EC" id="2.1.1.201" evidence="6"/>
<dbReference type="GO" id="GO:0009234">
    <property type="term" value="P:menaquinone biosynthetic process"/>
    <property type="evidence" value="ECO:0007669"/>
    <property type="project" value="UniProtKB-UniRule"/>
</dbReference>
<comment type="pathway">
    <text evidence="6">Quinol/quinone metabolism; menaquinone biosynthesis; menaquinol from 1,4-dihydroxy-2-naphthoate: step 2/2.</text>
</comment>
<dbReference type="CDD" id="cd02440">
    <property type="entry name" value="AdoMet_MTases"/>
    <property type="match status" value="1"/>
</dbReference>
<evidence type="ECO:0000256" key="2">
    <source>
        <dbReference type="ARBA" id="ARBA00022603"/>
    </source>
</evidence>
<evidence type="ECO:0000313" key="8">
    <source>
        <dbReference type="EMBL" id="MBB4658254.1"/>
    </source>
</evidence>
<comment type="catalytic activity">
    <reaction evidence="6">
        <text>a 2-demethylmenaquinol + S-adenosyl-L-methionine = a menaquinol + S-adenosyl-L-homocysteine + H(+)</text>
        <dbReference type="Rhea" id="RHEA:42640"/>
        <dbReference type="Rhea" id="RHEA-COMP:9539"/>
        <dbReference type="Rhea" id="RHEA-COMP:9563"/>
        <dbReference type="ChEBI" id="CHEBI:15378"/>
        <dbReference type="ChEBI" id="CHEBI:18151"/>
        <dbReference type="ChEBI" id="CHEBI:55437"/>
        <dbReference type="ChEBI" id="CHEBI:57856"/>
        <dbReference type="ChEBI" id="CHEBI:59789"/>
        <dbReference type="EC" id="2.1.1.163"/>
    </reaction>
</comment>
<keyword evidence="3 6" id="KW-0808">Transferase</keyword>
<comment type="caution">
    <text evidence="6">Lacks conserved residue(s) required for the propagation of feature annotation.</text>
</comment>
<keyword evidence="1 6" id="KW-0474">Menaquinone biosynthesis</keyword>
<dbReference type="NCBIfam" id="TIGR01934">
    <property type="entry name" value="MenG_MenH_UbiE"/>
    <property type="match status" value="1"/>
</dbReference>
<evidence type="ECO:0000256" key="5">
    <source>
        <dbReference type="ARBA" id="ARBA00022691"/>
    </source>
</evidence>
<name>A0A840I1Y6_9PROT</name>
<dbReference type="InterPro" id="IPR023576">
    <property type="entry name" value="UbiE/COQ5_MeTrFase_CS"/>
</dbReference>
<dbReference type="GO" id="GO:0043770">
    <property type="term" value="F:demethylmenaquinone methyltransferase activity"/>
    <property type="evidence" value="ECO:0007669"/>
    <property type="project" value="UniProtKB-UniRule"/>
</dbReference>
<dbReference type="SUPFAM" id="SSF53335">
    <property type="entry name" value="S-adenosyl-L-methionine-dependent methyltransferases"/>
    <property type="match status" value="1"/>
</dbReference>
<evidence type="ECO:0000256" key="7">
    <source>
        <dbReference type="SAM" id="MobiDB-lite"/>
    </source>
</evidence>
<organism evidence="8 9">
    <name type="scientific">Parvularcula dongshanensis</name>
    <dbReference type="NCBI Taxonomy" id="1173995"/>
    <lineage>
        <taxon>Bacteria</taxon>
        <taxon>Pseudomonadati</taxon>
        <taxon>Pseudomonadota</taxon>
        <taxon>Alphaproteobacteria</taxon>
        <taxon>Parvularculales</taxon>
        <taxon>Parvularculaceae</taxon>
        <taxon>Parvularcula</taxon>
    </lineage>
</organism>
<dbReference type="UniPathway" id="UPA00232"/>
<dbReference type="AlphaFoldDB" id="A0A840I1Y6"/>
<feature type="binding site" evidence="6">
    <location>
        <position position="111"/>
    </location>
    <ligand>
        <name>S-adenosyl-L-methionine</name>
        <dbReference type="ChEBI" id="CHEBI:59789"/>
    </ligand>
</feature>
<dbReference type="GO" id="GO:0009060">
    <property type="term" value="P:aerobic respiration"/>
    <property type="evidence" value="ECO:0007669"/>
    <property type="project" value="UniProtKB-UniRule"/>
</dbReference>
<feature type="binding site" evidence="6">
    <location>
        <begin position="135"/>
        <end position="136"/>
    </location>
    <ligand>
        <name>S-adenosyl-L-methionine</name>
        <dbReference type="ChEBI" id="CHEBI:59789"/>
    </ligand>
</feature>
<accession>A0A840I1Y6</accession>